<evidence type="ECO:0000256" key="11">
    <source>
        <dbReference type="ARBA" id="ARBA00034018"/>
    </source>
</evidence>
<name>A0A3N6SGC2_9GAMM</name>
<evidence type="ECO:0000256" key="4">
    <source>
        <dbReference type="ARBA" id="ARBA00022448"/>
    </source>
</evidence>
<protein>
    <recommendedName>
        <fullName evidence="3">ABC-type xenobiotic transporter</fullName>
        <ecNumber evidence="3">7.6.2.2</ecNumber>
    </recommendedName>
</protein>
<dbReference type="EC" id="7.6.2.2" evidence="3"/>
<evidence type="ECO:0000256" key="6">
    <source>
        <dbReference type="ARBA" id="ARBA00022692"/>
    </source>
</evidence>
<feature type="domain" description="ABC transporter" evidence="13">
    <location>
        <begin position="489"/>
        <end position="716"/>
    </location>
</feature>
<feature type="domain" description="ABC transmembrane type-1" evidence="14">
    <location>
        <begin position="173"/>
        <end position="452"/>
    </location>
</feature>
<dbReference type="GO" id="GO:0005886">
    <property type="term" value="C:plasma membrane"/>
    <property type="evidence" value="ECO:0007669"/>
    <property type="project" value="UniProtKB-SubCell"/>
</dbReference>
<evidence type="ECO:0000259" key="14">
    <source>
        <dbReference type="PROSITE" id="PS50929"/>
    </source>
</evidence>
<sequence>MKISENLQFSWRKKLPVLHQTQAAECGLTCVGMIAGYFGHKTDMITLRRAHPTSQKGATLADVMLIANHMGLSGRALRLELEELDKLQLPCILHWDMNHFVVLKKVSKKSITLHDPARGKCEIPLDEVSDSFTGVALELHPNSHFEAKSEKTRLSMLKLISGVSGIGAAFTQVMVLSIALEVFGLLSPFYMQWVMDQVLVSADRQLLTLLGCAFLSVVVIRTAISALRSWVTTWFSSLLSVQWSTNVCTHLLGLPMTWFQDRHIGDIVSRFGSISTIQNTLTTRFISSILDGIMAIVTMIVLFCYNMTLTFIVLATVAIYTVLRAVSFRPFRQANEDQLIAAAKAQSQLLESIRGMQAVKLNNKAEIRVSSYAAELVQVTNKGIQIQRLSILFSVLQGLTSGISRIVLIWLAAIQVLDGNFSGGMLVAFISFSDQFISRTTGLVDAIIDFTMLRLHGERLADIVLAESEENTENLVQLEDRTSACSVEIRHIDFRYAETEPFILKDSSFTIQPGESVAIVGPSGQGKSTLAKLLLGLLRPETGEICINGIDITRLGMKYYRDRIGSVMQDDILFAGSIMDNICFFDAVYDEARAMEVAQISRVHDDIMAMPMGYNSLVGDMGSSLSGGQIQRVLLARALYRQPQLLILDEATSHLDVERESAINNAIAGMNVTRIIIAHRPETILSADRIICLDQGEIRQLTKEELFPGYQPAVTA</sequence>
<dbReference type="Pfam" id="PF00005">
    <property type="entry name" value="ABC_tran"/>
    <property type="match status" value="1"/>
</dbReference>
<dbReference type="InterPro" id="IPR027417">
    <property type="entry name" value="P-loop_NTPase"/>
</dbReference>
<dbReference type="GO" id="GO:0034040">
    <property type="term" value="F:ATPase-coupled lipid transmembrane transporter activity"/>
    <property type="evidence" value="ECO:0007669"/>
    <property type="project" value="TreeGrafter"/>
</dbReference>
<keyword evidence="6 12" id="KW-0812">Transmembrane</keyword>
<evidence type="ECO:0000256" key="5">
    <source>
        <dbReference type="ARBA" id="ARBA00022475"/>
    </source>
</evidence>
<accession>A0A3N6SGC2</accession>
<dbReference type="Pfam" id="PF03412">
    <property type="entry name" value="Peptidase_C39"/>
    <property type="match status" value="1"/>
</dbReference>
<feature type="transmembrane region" description="Helical" evidence="12">
    <location>
        <begin position="293"/>
        <end position="323"/>
    </location>
</feature>
<dbReference type="InterPro" id="IPR017871">
    <property type="entry name" value="ABC_transporter-like_CS"/>
</dbReference>
<keyword evidence="7" id="KW-0547">Nucleotide-binding</keyword>
<proteinExistence type="inferred from homology"/>
<dbReference type="PANTHER" id="PTHR24221">
    <property type="entry name" value="ATP-BINDING CASSETTE SUB-FAMILY B"/>
    <property type="match status" value="1"/>
</dbReference>
<keyword evidence="9 12" id="KW-1133">Transmembrane helix</keyword>
<feature type="transmembrane region" description="Helical" evidence="12">
    <location>
        <begin position="206"/>
        <end position="224"/>
    </location>
</feature>
<dbReference type="InterPro" id="IPR036640">
    <property type="entry name" value="ABC1_TM_sf"/>
</dbReference>
<dbReference type="SMART" id="SM00382">
    <property type="entry name" value="AAA"/>
    <property type="match status" value="1"/>
</dbReference>
<keyword evidence="17" id="KW-1185">Reference proteome</keyword>
<organism evidence="16 17">
    <name type="scientific">Erwinia psidii</name>
    <dbReference type="NCBI Taxonomy" id="69224"/>
    <lineage>
        <taxon>Bacteria</taxon>
        <taxon>Pseudomonadati</taxon>
        <taxon>Pseudomonadota</taxon>
        <taxon>Gammaproteobacteria</taxon>
        <taxon>Enterobacterales</taxon>
        <taxon>Erwiniaceae</taxon>
        <taxon>Erwinia</taxon>
    </lineage>
</organism>
<dbReference type="PROSITE" id="PS50990">
    <property type="entry name" value="PEPTIDASE_C39"/>
    <property type="match status" value="1"/>
</dbReference>
<dbReference type="CDD" id="cd18567">
    <property type="entry name" value="ABC_6TM_CvaB_RaxB_like"/>
    <property type="match status" value="1"/>
</dbReference>
<dbReference type="InterPro" id="IPR011527">
    <property type="entry name" value="ABC1_TM_dom"/>
</dbReference>
<dbReference type="CDD" id="cd02419">
    <property type="entry name" value="Peptidase_C39C"/>
    <property type="match status" value="1"/>
</dbReference>
<keyword evidence="10 12" id="KW-0472">Membrane</keyword>
<dbReference type="Gene3D" id="3.90.70.10">
    <property type="entry name" value="Cysteine proteinases"/>
    <property type="match status" value="1"/>
</dbReference>
<dbReference type="Gene3D" id="3.40.50.300">
    <property type="entry name" value="P-loop containing nucleotide triphosphate hydrolases"/>
    <property type="match status" value="1"/>
</dbReference>
<comment type="catalytic activity">
    <reaction evidence="11">
        <text>ATP + H2O + xenobioticSide 1 = ADP + phosphate + xenobioticSide 2.</text>
        <dbReference type="EC" id="7.6.2.2"/>
    </reaction>
</comment>
<feature type="transmembrane region" description="Helical" evidence="12">
    <location>
        <begin position="159"/>
        <end position="186"/>
    </location>
</feature>
<dbReference type="InterPro" id="IPR003439">
    <property type="entry name" value="ABC_transporter-like_ATP-bd"/>
</dbReference>
<dbReference type="SUPFAM" id="SSF90123">
    <property type="entry name" value="ABC transporter transmembrane region"/>
    <property type="match status" value="1"/>
</dbReference>
<evidence type="ECO:0000256" key="2">
    <source>
        <dbReference type="ARBA" id="ARBA00006526"/>
    </source>
</evidence>
<evidence type="ECO:0000256" key="8">
    <source>
        <dbReference type="ARBA" id="ARBA00022840"/>
    </source>
</evidence>
<dbReference type="Gene3D" id="1.20.1560.10">
    <property type="entry name" value="ABC transporter type 1, transmembrane domain"/>
    <property type="match status" value="1"/>
</dbReference>
<evidence type="ECO:0000259" key="13">
    <source>
        <dbReference type="PROSITE" id="PS50893"/>
    </source>
</evidence>
<evidence type="ECO:0000256" key="7">
    <source>
        <dbReference type="ARBA" id="ARBA00022741"/>
    </source>
</evidence>
<dbReference type="EMBL" id="RHHM01000019">
    <property type="protein sequence ID" value="RQM36606.1"/>
    <property type="molecule type" value="Genomic_DNA"/>
</dbReference>
<dbReference type="GO" id="GO:0008234">
    <property type="term" value="F:cysteine-type peptidase activity"/>
    <property type="evidence" value="ECO:0007669"/>
    <property type="project" value="InterPro"/>
</dbReference>
<dbReference type="PANTHER" id="PTHR24221:SF606">
    <property type="entry name" value="COLICIN V SECRETION-PROCESSING ATP-BINDING PROTEIN"/>
    <property type="match status" value="1"/>
</dbReference>
<dbReference type="InterPro" id="IPR033838">
    <property type="entry name" value="CvaB_peptidase"/>
</dbReference>
<dbReference type="Pfam" id="PF00664">
    <property type="entry name" value="ABC_membrane"/>
    <property type="match status" value="1"/>
</dbReference>
<comment type="caution">
    <text evidence="16">The sequence shown here is derived from an EMBL/GenBank/DDBJ whole genome shotgun (WGS) entry which is preliminary data.</text>
</comment>
<dbReference type="GO" id="GO:0008559">
    <property type="term" value="F:ABC-type xenobiotic transporter activity"/>
    <property type="evidence" value="ECO:0007669"/>
    <property type="project" value="UniProtKB-EC"/>
</dbReference>
<keyword evidence="8" id="KW-0067">ATP-binding</keyword>
<dbReference type="SUPFAM" id="SSF52540">
    <property type="entry name" value="P-loop containing nucleoside triphosphate hydrolases"/>
    <property type="match status" value="1"/>
</dbReference>
<dbReference type="InterPro" id="IPR003593">
    <property type="entry name" value="AAA+_ATPase"/>
</dbReference>
<evidence type="ECO:0000313" key="16">
    <source>
        <dbReference type="EMBL" id="RQM36606.1"/>
    </source>
</evidence>
<evidence type="ECO:0000256" key="1">
    <source>
        <dbReference type="ARBA" id="ARBA00004651"/>
    </source>
</evidence>
<dbReference type="InterPro" id="IPR005074">
    <property type="entry name" value="Peptidase_C39"/>
</dbReference>
<comment type="similarity">
    <text evidence="2">Belongs to the ABC transporter superfamily. Drug exporter-2 (TC 3.A.1.117) family.</text>
</comment>
<dbReference type="PROSITE" id="PS50929">
    <property type="entry name" value="ABC_TM1F"/>
    <property type="match status" value="1"/>
</dbReference>
<dbReference type="AlphaFoldDB" id="A0A3N6SGC2"/>
<evidence type="ECO:0000256" key="10">
    <source>
        <dbReference type="ARBA" id="ARBA00023136"/>
    </source>
</evidence>
<dbReference type="FunFam" id="3.40.50.300:FF:000299">
    <property type="entry name" value="ABC transporter ATP-binding protein/permease"/>
    <property type="match status" value="1"/>
</dbReference>
<evidence type="ECO:0000313" key="17">
    <source>
        <dbReference type="Proteomes" id="UP000279457"/>
    </source>
</evidence>
<dbReference type="RefSeq" id="WP_124234652.1">
    <property type="nucleotide sequence ID" value="NZ_RHHM01000019.1"/>
</dbReference>
<reference evidence="16 17" key="1">
    <citation type="submission" date="2018-10" db="EMBL/GenBank/DDBJ databases">
        <title>Draft genome sequence for the type isolate of Erwinia psidii, agent causal of bacterial blight in guava (Psidium guajava) and wilt and die-back of Eucalyptus spp.</title>
        <authorList>
            <person name="Hermenegildo P.S."/>
            <person name="Santos S.A."/>
            <person name="Guimaraes L.M.S."/>
            <person name="Vidigal P.M.P."/>
            <person name="Pereira I.C."/>
            <person name="Badel J.L."/>
            <person name="Alfenas-Zerbini P."/>
            <person name="Ferreira M.A.S.V."/>
            <person name="Alfenas A.C."/>
        </authorList>
    </citation>
    <scope>NUCLEOTIDE SEQUENCE [LARGE SCALE GENOMIC DNA]</scope>
    <source>
        <strain evidence="16 17">IBSBF 435</strain>
    </source>
</reference>
<dbReference type="GO" id="GO:0016887">
    <property type="term" value="F:ATP hydrolysis activity"/>
    <property type="evidence" value="ECO:0007669"/>
    <property type="project" value="InterPro"/>
</dbReference>
<keyword evidence="4" id="KW-0813">Transport</keyword>
<dbReference type="Proteomes" id="UP000279457">
    <property type="component" value="Unassembled WGS sequence"/>
</dbReference>
<feature type="domain" description="Peptidase C39" evidence="15">
    <location>
        <begin position="20"/>
        <end position="139"/>
    </location>
</feature>
<dbReference type="InterPro" id="IPR039421">
    <property type="entry name" value="Type_1_exporter"/>
</dbReference>
<dbReference type="GO" id="GO:0006508">
    <property type="term" value="P:proteolysis"/>
    <property type="evidence" value="ECO:0007669"/>
    <property type="project" value="InterPro"/>
</dbReference>
<dbReference type="PROSITE" id="PS00211">
    <property type="entry name" value="ABC_TRANSPORTER_1"/>
    <property type="match status" value="1"/>
</dbReference>
<evidence type="ECO:0000256" key="9">
    <source>
        <dbReference type="ARBA" id="ARBA00022989"/>
    </source>
</evidence>
<evidence type="ECO:0000259" key="15">
    <source>
        <dbReference type="PROSITE" id="PS50990"/>
    </source>
</evidence>
<keyword evidence="5" id="KW-1003">Cell membrane</keyword>
<evidence type="ECO:0000256" key="12">
    <source>
        <dbReference type="SAM" id="Phobius"/>
    </source>
</evidence>
<gene>
    <name evidence="16" type="ORF">EB241_19470</name>
</gene>
<comment type="subcellular location">
    <subcellularLocation>
        <location evidence="1">Cell membrane</location>
        <topology evidence="1">Multi-pass membrane protein</topology>
    </subcellularLocation>
</comment>
<dbReference type="GO" id="GO:0005524">
    <property type="term" value="F:ATP binding"/>
    <property type="evidence" value="ECO:0007669"/>
    <property type="project" value="UniProtKB-KW"/>
</dbReference>
<dbReference type="PROSITE" id="PS50893">
    <property type="entry name" value="ABC_TRANSPORTER_2"/>
    <property type="match status" value="1"/>
</dbReference>
<dbReference type="OrthoDB" id="6828292at2"/>
<evidence type="ECO:0000256" key="3">
    <source>
        <dbReference type="ARBA" id="ARBA00012191"/>
    </source>
</evidence>